<keyword evidence="2" id="KW-0143">Chaperone</keyword>
<dbReference type="GO" id="GO:0051087">
    <property type="term" value="F:protein-folding chaperone binding"/>
    <property type="evidence" value="ECO:0007669"/>
    <property type="project" value="InterPro"/>
</dbReference>
<proteinExistence type="inferred from homology"/>
<dbReference type="AlphaFoldDB" id="A0A2R6AW52"/>
<evidence type="ECO:0000313" key="3">
    <source>
        <dbReference type="EMBL" id="PSN90612.1"/>
    </source>
</evidence>
<dbReference type="Gene3D" id="3.90.20.20">
    <property type="match status" value="1"/>
</dbReference>
<dbReference type="InterPro" id="IPR000740">
    <property type="entry name" value="GrpE"/>
</dbReference>
<dbReference type="Proteomes" id="UP000240838">
    <property type="component" value="Unassembled WGS sequence"/>
</dbReference>
<evidence type="ECO:0000256" key="2">
    <source>
        <dbReference type="ARBA" id="ARBA00023186"/>
    </source>
</evidence>
<accession>A0A2R6AW52</accession>
<dbReference type="GO" id="GO:0042803">
    <property type="term" value="F:protein homodimerization activity"/>
    <property type="evidence" value="ECO:0007669"/>
    <property type="project" value="InterPro"/>
</dbReference>
<dbReference type="Pfam" id="PF01025">
    <property type="entry name" value="GrpE"/>
    <property type="match status" value="1"/>
</dbReference>
<sequence>MSTRLLYLRAEYENLLKRTEKEISEIKNVANERTVKKVIELKETVEHAIQMVKEKRTLLF</sequence>
<evidence type="ECO:0000313" key="4">
    <source>
        <dbReference type="Proteomes" id="UP000240838"/>
    </source>
</evidence>
<comment type="similarity">
    <text evidence="1">Belongs to the GrpE family.</text>
</comment>
<name>A0A2R6AW52_9ARCH</name>
<dbReference type="InterPro" id="IPR013805">
    <property type="entry name" value="GrpE_CC"/>
</dbReference>
<dbReference type="GO" id="GO:0000774">
    <property type="term" value="F:adenyl-nucleotide exchange factor activity"/>
    <property type="evidence" value="ECO:0007669"/>
    <property type="project" value="InterPro"/>
</dbReference>
<organism evidence="3 4">
    <name type="scientific">Candidatus Marsarchaeota G1 archaeon OSP_B</name>
    <dbReference type="NCBI Taxonomy" id="1978153"/>
    <lineage>
        <taxon>Archaea</taxon>
        <taxon>Candidatus Marsarchaeota</taxon>
        <taxon>Candidatus Marsarchaeota group 1</taxon>
    </lineage>
</organism>
<evidence type="ECO:0000256" key="1">
    <source>
        <dbReference type="ARBA" id="ARBA00009054"/>
    </source>
</evidence>
<protein>
    <submittedName>
        <fullName evidence="3">Nucleotide exchange factor GrpE</fullName>
    </submittedName>
</protein>
<reference evidence="3 4" key="1">
    <citation type="submission" date="2017-04" db="EMBL/GenBank/DDBJ databases">
        <title>Novel microbial lineages endemic to geothermal iron-oxide mats fill important gaps in the evolutionary history of Archaea.</title>
        <authorList>
            <person name="Jay Z.J."/>
            <person name="Beam J.P."/>
            <person name="Dlakic M."/>
            <person name="Rusch D.B."/>
            <person name="Kozubal M.A."/>
            <person name="Inskeep W.P."/>
        </authorList>
    </citation>
    <scope>NUCLEOTIDE SEQUENCE [LARGE SCALE GENOMIC DNA]</scope>
    <source>
        <strain evidence="3">OSP_B</strain>
    </source>
</reference>
<dbReference type="SUPFAM" id="SSF58014">
    <property type="entry name" value="Coiled-coil domain of nucleotide exchange factor GrpE"/>
    <property type="match status" value="1"/>
</dbReference>
<dbReference type="EMBL" id="NEXA01000169">
    <property type="protein sequence ID" value="PSN90612.1"/>
    <property type="molecule type" value="Genomic_DNA"/>
</dbReference>
<dbReference type="GO" id="GO:0006457">
    <property type="term" value="P:protein folding"/>
    <property type="evidence" value="ECO:0007669"/>
    <property type="project" value="InterPro"/>
</dbReference>
<comment type="caution">
    <text evidence="3">The sequence shown here is derived from an EMBL/GenBank/DDBJ whole genome shotgun (WGS) entry which is preliminary data.</text>
</comment>
<gene>
    <name evidence="3" type="ORF">B9P99_04615</name>
</gene>